<evidence type="ECO:0000259" key="1">
    <source>
        <dbReference type="PROSITE" id="PS00028"/>
    </source>
</evidence>
<protein>
    <recommendedName>
        <fullName evidence="1">C2H2-type domain-containing protein</fullName>
    </recommendedName>
</protein>
<comment type="caution">
    <text evidence="2">The sequence shown here is derived from an EMBL/GenBank/DDBJ whole genome shotgun (WGS) entry which is preliminary data.</text>
</comment>
<organism evidence="2 3">
    <name type="scientific">Podospora aff. communis PSN243</name>
    <dbReference type="NCBI Taxonomy" id="3040156"/>
    <lineage>
        <taxon>Eukaryota</taxon>
        <taxon>Fungi</taxon>
        <taxon>Dikarya</taxon>
        <taxon>Ascomycota</taxon>
        <taxon>Pezizomycotina</taxon>
        <taxon>Sordariomycetes</taxon>
        <taxon>Sordariomycetidae</taxon>
        <taxon>Sordariales</taxon>
        <taxon>Podosporaceae</taxon>
        <taxon>Podospora</taxon>
    </lineage>
</organism>
<dbReference type="InterPro" id="IPR013087">
    <property type="entry name" value="Znf_C2H2_type"/>
</dbReference>
<dbReference type="SUPFAM" id="SSF52540">
    <property type="entry name" value="P-loop containing nucleoside triphosphate hydrolases"/>
    <property type="match status" value="1"/>
</dbReference>
<reference evidence="2" key="1">
    <citation type="journal article" date="2023" name="Mol. Phylogenet. Evol.">
        <title>Genome-scale phylogeny and comparative genomics of the fungal order Sordariales.</title>
        <authorList>
            <person name="Hensen N."/>
            <person name="Bonometti L."/>
            <person name="Westerberg I."/>
            <person name="Brannstrom I.O."/>
            <person name="Guillou S."/>
            <person name="Cros-Aarteil S."/>
            <person name="Calhoun S."/>
            <person name="Haridas S."/>
            <person name="Kuo A."/>
            <person name="Mondo S."/>
            <person name="Pangilinan J."/>
            <person name="Riley R."/>
            <person name="LaButti K."/>
            <person name="Andreopoulos B."/>
            <person name="Lipzen A."/>
            <person name="Chen C."/>
            <person name="Yan M."/>
            <person name="Daum C."/>
            <person name="Ng V."/>
            <person name="Clum A."/>
            <person name="Steindorff A."/>
            <person name="Ohm R.A."/>
            <person name="Martin F."/>
            <person name="Silar P."/>
            <person name="Natvig D.O."/>
            <person name="Lalanne C."/>
            <person name="Gautier V."/>
            <person name="Ament-Velasquez S.L."/>
            <person name="Kruys A."/>
            <person name="Hutchinson M.I."/>
            <person name="Powell A.J."/>
            <person name="Barry K."/>
            <person name="Miller A.N."/>
            <person name="Grigoriev I.V."/>
            <person name="Debuchy R."/>
            <person name="Gladieux P."/>
            <person name="Hiltunen Thoren M."/>
            <person name="Johannesson H."/>
        </authorList>
    </citation>
    <scope>NUCLEOTIDE SEQUENCE</scope>
    <source>
        <strain evidence="2">PSN243</strain>
    </source>
</reference>
<name>A0AAV9GCA2_9PEZI</name>
<dbReference type="Pfam" id="PF12013">
    <property type="entry name" value="OrsD"/>
    <property type="match status" value="1"/>
</dbReference>
<dbReference type="InterPro" id="IPR027417">
    <property type="entry name" value="P-loop_NTPase"/>
</dbReference>
<reference evidence="2" key="2">
    <citation type="submission" date="2023-05" db="EMBL/GenBank/DDBJ databases">
        <authorList>
            <consortium name="Lawrence Berkeley National Laboratory"/>
            <person name="Steindorff A."/>
            <person name="Hensen N."/>
            <person name="Bonometti L."/>
            <person name="Westerberg I."/>
            <person name="Brannstrom I.O."/>
            <person name="Guillou S."/>
            <person name="Cros-Aarteil S."/>
            <person name="Calhoun S."/>
            <person name="Haridas S."/>
            <person name="Kuo A."/>
            <person name="Mondo S."/>
            <person name="Pangilinan J."/>
            <person name="Riley R."/>
            <person name="Labutti K."/>
            <person name="Andreopoulos B."/>
            <person name="Lipzen A."/>
            <person name="Chen C."/>
            <person name="Yanf M."/>
            <person name="Daum C."/>
            <person name="Ng V."/>
            <person name="Clum A."/>
            <person name="Ohm R."/>
            <person name="Martin F."/>
            <person name="Silar P."/>
            <person name="Natvig D."/>
            <person name="Lalanne C."/>
            <person name="Gautier V."/>
            <person name="Ament-Velasquez S.L."/>
            <person name="Kruys A."/>
            <person name="Hutchinson M.I."/>
            <person name="Powell A.J."/>
            <person name="Barry K."/>
            <person name="Miller A.N."/>
            <person name="Grigoriev I.V."/>
            <person name="Debuchy R."/>
            <person name="Gladieux P."/>
            <person name="Thoren M.H."/>
            <person name="Johannesson H."/>
        </authorList>
    </citation>
    <scope>NUCLEOTIDE SEQUENCE</scope>
    <source>
        <strain evidence="2">PSN243</strain>
    </source>
</reference>
<dbReference type="PROSITE" id="PS00028">
    <property type="entry name" value="ZINC_FINGER_C2H2_1"/>
    <property type="match status" value="1"/>
</dbReference>
<dbReference type="InterPro" id="IPR022698">
    <property type="entry name" value="OrsD"/>
</dbReference>
<evidence type="ECO:0000313" key="2">
    <source>
        <dbReference type="EMBL" id="KAK4446078.1"/>
    </source>
</evidence>
<proteinExistence type="predicted"/>
<gene>
    <name evidence="2" type="ORF">QBC34DRAFT_153287</name>
</gene>
<dbReference type="AlphaFoldDB" id="A0AAV9GCA2"/>
<dbReference type="EMBL" id="MU865960">
    <property type="protein sequence ID" value="KAK4446078.1"/>
    <property type="molecule type" value="Genomic_DNA"/>
</dbReference>
<dbReference type="Proteomes" id="UP001321760">
    <property type="component" value="Unassembled WGS sequence"/>
</dbReference>
<feature type="domain" description="C2H2-type" evidence="1">
    <location>
        <begin position="88"/>
        <end position="111"/>
    </location>
</feature>
<sequence length="999" mass="113021">MHPFVVPDTYGLLICQVCQYAVVVRQASGHLRTKHRTIPASEQKAILRTIQHLPVMQSNDERIVYQLPAEPVQPLPCLKGPYEDGYACTTLGCMYIVRGLRTIQEHCRVKHGWVNPNEKGGDHKKRAQIPASTEWRTNVRCQRFFESGVKSTYFEVFPPPPSAPLAHQVLADPYDSGTIDFSQPESSTPVSTGLSYVDQLLQGFSDAASRTTSIIQNNEGKTEPNPWLRRVGWAEQFAGRDCRYIYRTVSTNIQEGWHLEDSTQQQVELQVAYDSLERVIRAAQKSCTAEEVGVAVLFEIGRKAIDTKPHTPFSSQLEPRTIQRYTRVWKQILSYIFRTVDLPEDDQMPYIWTDGQTKDFERLRQAIRQTTRTNDQQNVDRTMLDFLVSLLDHPLAADAYDSVLLSALAAIGAREDGSWLQPDIYTGIYSAVVKVARMLVVQQSLLEDEDGDGLGEIFPIVRTKVRRFMTLNHKEVLPTPIDWIFDARTYGLKILYTTAAVGHVAWNGTTIAYRTVTLSIDGFSEMLHKLVEQLSCMMAQLTFADSGIQAPPVQIGELYDDMGNDNVGYSFVKDPQNVSLQGLDQWLVRHITSNPDAAKRLFRGDPNFTGTLRTDKVEGYIRLVNEFRRLLLILTHLLGGQPARATEILSVRHTNTAYGGIRNIFIQSKMLCLVTYYHKGYALQGQTKVVHRYLPDILGVLFVRYLTIVLPFAQTLLIGIGSGTELSSFMWSAQLVRPATSRTTDKDFPTLWSSDRVRRALQDLAARHLGTPLQISSWRHIAIAIGRRYLQPYFKPDSVDTSYDNSDAEDEDQVPDNILDVQATHSTHVAEIVYGRTIFQGFWSIGTRQEEFHKASKMWHALFGFYPSDVSRLRQPKLMLFEKERYIVRQRRLQRLQAVNLLGQFRQLLRNPSATFRGNQEDAAVAVVQGSTPILQVTATGGGKSVTFLLPSYATPDGTTIVIVPFVALQMICTIGSERQISDVQSGQMRVHTMRAFFW</sequence>
<evidence type="ECO:0000313" key="3">
    <source>
        <dbReference type="Proteomes" id="UP001321760"/>
    </source>
</evidence>
<accession>A0AAV9GCA2</accession>
<dbReference type="Gene3D" id="3.40.50.300">
    <property type="entry name" value="P-loop containing nucleotide triphosphate hydrolases"/>
    <property type="match status" value="1"/>
</dbReference>
<keyword evidence="3" id="KW-1185">Reference proteome</keyword>